<feature type="compositionally biased region" description="Basic and acidic residues" evidence="1">
    <location>
        <begin position="403"/>
        <end position="415"/>
    </location>
</feature>
<dbReference type="Pfam" id="PF11271">
    <property type="entry name" value="PorA"/>
    <property type="match status" value="1"/>
</dbReference>
<keyword evidence="2" id="KW-1133">Transmembrane helix</keyword>
<dbReference type="EMBL" id="JAMTCG010000002">
    <property type="protein sequence ID" value="MCP2159633.1"/>
    <property type="molecule type" value="Genomic_DNA"/>
</dbReference>
<feature type="transmembrane region" description="Helical" evidence="2">
    <location>
        <begin position="12"/>
        <end position="34"/>
    </location>
</feature>
<keyword evidence="2" id="KW-0812">Transmembrane</keyword>
<accession>A0ABT1GZC6</accession>
<evidence type="ECO:0000313" key="3">
    <source>
        <dbReference type="EMBL" id="MCP2159633.1"/>
    </source>
</evidence>
<comment type="caution">
    <text evidence="3">The sequence shown here is derived from an EMBL/GenBank/DDBJ whole genome shotgun (WGS) entry which is preliminary data.</text>
</comment>
<evidence type="ECO:0000256" key="2">
    <source>
        <dbReference type="SAM" id="Phobius"/>
    </source>
</evidence>
<sequence length="497" mass="52836">MATGRMSARDLLGPVLIFLGALLVVAAIAMPFYLVGQLQKTPMDTDYTTVSTAQRTDGSTNSSALPAQILNRCSLTASRPEVSPAALTQQQRVVVVKPAGADRVTFQAGTSTRINQVQISGETVTPSADSTSGGGCLGALLSATVDRVTTNRTSGAAALGGGGSSEVQLDASSKSISVPDRRGLQYKFPFDTSSGKRYIYFDLASRTTNPLTYVDSTEIAGVKVLHFRQTVPAANLAQLRDANDSTPAGTQLSQAASWYGGFPGIDNRQKLPADLYRETTRDLYVEPDSGTIVNDRERIQEYYKISGVSGDAPQALRDYKLTNLDVTFAYDQNTQQSRASAAKDLSSPIKLYGRWLPIAFGIVGALALIAGIVLLLRGPRTPAAVVAGDDPYYPVATPDEDDETRRFDRREHDGFTDADAPTEGRPDLQKRGSGGAVGGAAGSGPSDDDATQQFPRVSDDGPRVGWSSPDGPNTGHDPEGPGESETRPDDPWRRPTS</sequence>
<keyword evidence="2" id="KW-0472">Membrane</keyword>
<feature type="compositionally biased region" description="Basic and acidic residues" evidence="1">
    <location>
        <begin position="476"/>
        <end position="497"/>
    </location>
</feature>
<organism evidence="3 4">
    <name type="scientific">Williamsia serinedens</name>
    <dbReference type="NCBI Taxonomy" id="391736"/>
    <lineage>
        <taxon>Bacteria</taxon>
        <taxon>Bacillati</taxon>
        <taxon>Actinomycetota</taxon>
        <taxon>Actinomycetes</taxon>
        <taxon>Mycobacteriales</taxon>
        <taxon>Nocardiaceae</taxon>
        <taxon>Williamsia</taxon>
    </lineage>
</organism>
<evidence type="ECO:0000313" key="4">
    <source>
        <dbReference type="Proteomes" id="UP001205740"/>
    </source>
</evidence>
<dbReference type="Proteomes" id="UP001205740">
    <property type="component" value="Unassembled WGS sequence"/>
</dbReference>
<feature type="transmembrane region" description="Helical" evidence="2">
    <location>
        <begin position="355"/>
        <end position="376"/>
    </location>
</feature>
<evidence type="ECO:0008006" key="5">
    <source>
        <dbReference type="Google" id="ProtNLM"/>
    </source>
</evidence>
<protein>
    <recommendedName>
        <fullName evidence="5">DUF3068 domain-containing protein</fullName>
    </recommendedName>
</protein>
<keyword evidence="4" id="KW-1185">Reference proteome</keyword>
<dbReference type="InterPro" id="IPR021424">
    <property type="entry name" value="PorA"/>
</dbReference>
<dbReference type="RefSeq" id="WP_253653260.1">
    <property type="nucleotide sequence ID" value="NZ_BAAAOE010000001.1"/>
</dbReference>
<name>A0ABT1GZC6_9NOCA</name>
<feature type="region of interest" description="Disordered" evidence="1">
    <location>
        <begin position="386"/>
        <end position="497"/>
    </location>
</feature>
<proteinExistence type="predicted"/>
<evidence type="ECO:0000256" key="1">
    <source>
        <dbReference type="SAM" id="MobiDB-lite"/>
    </source>
</evidence>
<feature type="compositionally biased region" description="Gly residues" evidence="1">
    <location>
        <begin position="432"/>
        <end position="442"/>
    </location>
</feature>
<reference evidence="3 4" key="1">
    <citation type="submission" date="2022-06" db="EMBL/GenBank/DDBJ databases">
        <title>Genomic Encyclopedia of Archaeal and Bacterial Type Strains, Phase II (KMG-II): from individual species to whole genera.</title>
        <authorList>
            <person name="Goeker M."/>
        </authorList>
    </citation>
    <scope>NUCLEOTIDE SEQUENCE [LARGE SCALE GENOMIC DNA]</scope>
    <source>
        <strain evidence="3 4">DSM 45037</strain>
    </source>
</reference>
<gene>
    <name evidence="3" type="ORF">LX12_000812</name>
</gene>